<dbReference type="RefSeq" id="WP_255916526.1">
    <property type="nucleotide sequence ID" value="NZ_JANFQO010000028.1"/>
</dbReference>
<accession>A0ABT1QYG8</accession>
<evidence type="ECO:0000256" key="1">
    <source>
        <dbReference type="SAM" id="Phobius"/>
    </source>
</evidence>
<protein>
    <submittedName>
        <fullName evidence="2">Carboxypeptidase regulatory-like domain-containing protein</fullName>
    </submittedName>
</protein>
<sequence>MSTQLIVTIALLAGAVFSLIECWRLRGLRRVLGLLASLAAPLLFYLLLYPPPQRTDTVLAVLTAGTTPAQIAQLPPGARRVALPGAAVEAGIEQVPDLATALRRHPDVAALHVTGLGLGAADRDAARGWPLRFDATEPARGFAELQLPAAIRAGHGFAIQGRVRGAAGLQVALQQPGAAELVQAAPDAQGRFRFDSLARRAGTVDYELRLLGADGSVLDRLAVPVRVEAGAALRLMLLSGGPDPDLKYLQRWALDAGHSVSARTLLSRGIAQQRGAAGLDAAALAQTDLVIVDERAWSQLDKNVRTRLLAAVDEGLGLLLRLGGPLPPALAAELRATGLDLRNVAMDTRLQLPGAAESQALQRLPLQAAPGPLQVLAAAADGKPLGVARNRGLGRIGAWWLQGSSALVTSGQAGLHDVLWAQLADALARPRAQAAALLPEAAWRGERSLLCSGEASLAVRAPDAGMTPLLPRRADAQTYCAGFWPRLSGWHELQAGDTRQPFYVRAAEDAPGLHQTQLQAATRVLAGGGQPNAAAGAAGARWPWFLAWLLPATLLWWLQRRPAADA</sequence>
<feature type="transmembrane region" description="Helical" evidence="1">
    <location>
        <begin position="6"/>
        <end position="24"/>
    </location>
</feature>
<dbReference type="SUPFAM" id="SSF52317">
    <property type="entry name" value="Class I glutamine amidotransferase-like"/>
    <property type="match status" value="1"/>
</dbReference>
<gene>
    <name evidence="2" type="ORF">NM961_21710</name>
</gene>
<reference evidence="2" key="1">
    <citation type="submission" date="2022-07" db="EMBL/GenBank/DDBJ databases">
        <title>Tahibacter sp., a new gammaproteobacterium isolated from the silt sample collected at pig farm.</title>
        <authorList>
            <person name="Chen H."/>
        </authorList>
    </citation>
    <scope>NUCLEOTIDE SEQUENCE</scope>
    <source>
        <strain evidence="2">P2K</strain>
    </source>
</reference>
<organism evidence="2 3">
    <name type="scientific">Tahibacter harae</name>
    <dbReference type="NCBI Taxonomy" id="2963937"/>
    <lineage>
        <taxon>Bacteria</taxon>
        <taxon>Pseudomonadati</taxon>
        <taxon>Pseudomonadota</taxon>
        <taxon>Gammaproteobacteria</taxon>
        <taxon>Lysobacterales</taxon>
        <taxon>Rhodanobacteraceae</taxon>
        <taxon>Tahibacter</taxon>
    </lineage>
</organism>
<name>A0ABT1QYG8_9GAMM</name>
<evidence type="ECO:0000313" key="3">
    <source>
        <dbReference type="Proteomes" id="UP001165498"/>
    </source>
</evidence>
<proteinExistence type="predicted"/>
<feature type="transmembrane region" description="Helical" evidence="1">
    <location>
        <begin position="31"/>
        <end position="49"/>
    </location>
</feature>
<keyword evidence="1" id="KW-1133">Transmembrane helix</keyword>
<keyword evidence="3" id="KW-1185">Reference proteome</keyword>
<dbReference type="Proteomes" id="UP001165498">
    <property type="component" value="Unassembled WGS sequence"/>
</dbReference>
<evidence type="ECO:0000313" key="2">
    <source>
        <dbReference type="EMBL" id="MCQ4167340.1"/>
    </source>
</evidence>
<keyword evidence="1" id="KW-0472">Membrane</keyword>
<dbReference type="EMBL" id="JANFQO010000028">
    <property type="protein sequence ID" value="MCQ4167340.1"/>
    <property type="molecule type" value="Genomic_DNA"/>
</dbReference>
<keyword evidence="1" id="KW-0812">Transmembrane</keyword>
<comment type="caution">
    <text evidence="2">The sequence shown here is derived from an EMBL/GenBank/DDBJ whole genome shotgun (WGS) entry which is preliminary data.</text>
</comment>
<dbReference type="InterPro" id="IPR029062">
    <property type="entry name" value="Class_I_gatase-like"/>
</dbReference>